<evidence type="ECO:0000313" key="3">
    <source>
        <dbReference type="Proteomes" id="UP000886787"/>
    </source>
</evidence>
<dbReference type="Pfam" id="PF03819">
    <property type="entry name" value="MazG"/>
    <property type="match status" value="2"/>
</dbReference>
<dbReference type="GO" id="GO:0046061">
    <property type="term" value="P:dATP catabolic process"/>
    <property type="evidence" value="ECO:0007669"/>
    <property type="project" value="TreeGrafter"/>
</dbReference>
<dbReference type="FunFam" id="1.10.287.1080:FF:000003">
    <property type="entry name" value="Nucleoside triphosphate pyrophosphohydrolase"/>
    <property type="match status" value="1"/>
</dbReference>
<evidence type="ECO:0000259" key="1">
    <source>
        <dbReference type="Pfam" id="PF03819"/>
    </source>
</evidence>
<dbReference type="GO" id="GO:0006203">
    <property type="term" value="P:dGTP catabolic process"/>
    <property type="evidence" value="ECO:0007669"/>
    <property type="project" value="TreeGrafter"/>
</dbReference>
<dbReference type="PANTHER" id="PTHR30522:SF0">
    <property type="entry name" value="NUCLEOSIDE TRIPHOSPHATE PYROPHOSPHOHYDROLASE"/>
    <property type="match status" value="1"/>
</dbReference>
<dbReference type="EMBL" id="DVFW01000018">
    <property type="protein sequence ID" value="HIQ80161.1"/>
    <property type="molecule type" value="Genomic_DNA"/>
</dbReference>
<dbReference type="CDD" id="cd11529">
    <property type="entry name" value="NTP-PPase_MazG_Cterm"/>
    <property type="match status" value="1"/>
</dbReference>
<sequence length="265" mass="29832">MEFTQKASYTFDDLVRIVQLLRTPQGCPWDREQTHSSIRQNFIEETYEVVEAIDQKDTGLLKEELGDVLLQVVFHAQIEAEAGSFNINDVSDGICKKLIIRHPHVFSDLKADTPEKVLSNWDRIKMETKSQSTQGQAMESISKALPSLMRSTKIQQKAAKTGFDWKSADGAFAKVEEELCELKNAFAKDDACACEEELGDLLFSVVNVSRFVGADAEKALYGACDKFIKRFSALEQLAAQRGIDVKETPLNQLDSLWDEVKECQK</sequence>
<accession>A0A9D0ZIQ1</accession>
<dbReference type="InterPro" id="IPR048011">
    <property type="entry name" value="NTP-PPase_MazG-like_C"/>
</dbReference>
<feature type="domain" description="NTP pyrophosphohydrolase MazG-like" evidence="1">
    <location>
        <begin position="33"/>
        <end position="106"/>
    </location>
</feature>
<protein>
    <submittedName>
        <fullName evidence="2">Nucleoside triphosphate pyrophosphohydrolase</fullName>
        <ecNumber evidence="2">3.6.1.9</ecNumber>
    </submittedName>
</protein>
<dbReference type="SUPFAM" id="SSF101386">
    <property type="entry name" value="all-alpha NTP pyrophosphatases"/>
    <property type="match status" value="2"/>
</dbReference>
<dbReference type="EC" id="3.6.1.9" evidence="2"/>
<dbReference type="GO" id="GO:0046081">
    <property type="term" value="P:dUTP catabolic process"/>
    <property type="evidence" value="ECO:0007669"/>
    <property type="project" value="TreeGrafter"/>
</dbReference>
<dbReference type="InterPro" id="IPR011551">
    <property type="entry name" value="NTP_PyrPHydrolase_MazG"/>
</dbReference>
<reference evidence="2" key="2">
    <citation type="journal article" date="2021" name="PeerJ">
        <title>Extensive microbial diversity within the chicken gut microbiome revealed by metagenomics and culture.</title>
        <authorList>
            <person name="Gilroy R."/>
            <person name="Ravi A."/>
            <person name="Getino M."/>
            <person name="Pursley I."/>
            <person name="Horton D.L."/>
            <person name="Alikhan N.F."/>
            <person name="Baker D."/>
            <person name="Gharbi K."/>
            <person name="Hall N."/>
            <person name="Watson M."/>
            <person name="Adriaenssens E.M."/>
            <person name="Foster-Nyarko E."/>
            <person name="Jarju S."/>
            <person name="Secka A."/>
            <person name="Antonio M."/>
            <person name="Oren A."/>
            <person name="Chaudhuri R.R."/>
            <person name="La Ragione R."/>
            <person name="Hildebrand F."/>
            <person name="Pallen M.J."/>
        </authorList>
    </citation>
    <scope>NUCLEOTIDE SEQUENCE</scope>
    <source>
        <strain evidence="2">ChiSjej1B19-3389</strain>
    </source>
</reference>
<dbReference type="InterPro" id="IPR048015">
    <property type="entry name" value="NTP-PPase_MazG-like_N"/>
</dbReference>
<dbReference type="NCBIfam" id="NF007113">
    <property type="entry name" value="PRK09562.1"/>
    <property type="match status" value="1"/>
</dbReference>
<name>A0A9D0ZIQ1_9FIRM</name>
<dbReference type="GO" id="GO:0047429">
    <property type="term" value="F:nucleoside triphosphate diphosphatase activity"/>
    <property type="evidence" value="ECO:0007669"/>
    <property type="project" value="UniProtKB-EC"/>
</dbReference>
<dbReference type="NCBIfam" id="TIGR00444">
    <property type="entry name" value="mazG"/>
    <property type="match status" value="1"/>
</dbReference>
<dbReference type="GO" id="GO:0006950">
    <property type="term" value="P:response to stress"/>
    <property type="evidence" value="ECO:0007669"/>
    <property type="project" value="UniProtKB-ARBA"/>
</dbReference>
<feature type="domain" description="NTP pyrophosphohydrolase MazG-like" evidence="1">
    <location>
        <begin position="174"/>
        <end position="230"/>
    </location>
</feature>
<evidence type="ECO:0000313" key="2">
    <source>
        <dbReference type="EMBL" id="HIQ80161.1"/>
    </source>
</evidence>
<dbReference type="AlphaFoldDB" id="A0A9D0ZIQ1"/>
<gene>
    <name evidence="2" type="primary">mazG</name>
    <name evidence="2" type="ORF">IAD32_02620</name>
</gene>
<proteinExistence type="predicted"/>
<dbReference type="GO" id="GO:0046076">
    <property type="term" value="P:dTTP catabolic process"/>
    <property type="evidence" value="ECO:0007669"/>
    <property type="project" value="TreeGrafter"/>
</dbReference>
<dbReference type="PANTHER" id="PTHR30522">
    <property type="entry name" value="NUCLEOSIDE TRIPHOSPHATE PYROPHOSPHOHYDROLASE"/>
    <property type="match status" value="1"/>
</dbReference>
<reference evidence="2" key="1">
    <citation type="submission" date="2020-10" db="EMBL/GenBank/DDBJ databases">
        <authorList>
            <person name="Gilroy R."/>
        </authorList>
    </citation>
    <scope>NUCLEOTIDE SEQUENCE</scope>
    <source>
        <strain evidence="2">ChiSjej1B19-3389</strain>
    </source>
</reference>
<keyword evidence="2" id="KW-0378">Hydrolase</keyword>
<dbReference type="Proteomes" id="UP000886787">
    <property type="component" value="Unassembled WGS sequence"/>
</dbReference>
<dbReference type="CDD" id="cd11528">
    <property type="entry name" value="NTP-PPase_MazG_Nterm"/>
    <property type="match status" value="1"/>
</dbReference>
<dbReference type="GO" id="GO:0046047">
    <property type="term" value="P:TTP catabolic process"/>
    <property type="evidence" value="ECO:0007669"/>
    <property type="project" value="TreeGrafter"/>
</dbReference>
<organism evidence="2 3">
    <name type="scientific">Candidatus Scatavimonas merdigallinarum</name>
    <dbReference type="NCBI Taxonomy" id="2840914"/>
    <lineage>
        <taxon>Bacteria</taxon>
        <taxon>Bacillati</taxon>
        <taxon>Bacillota</taxon>
        <taxon>Clostridia</taxon>
        <taxon>Eubacteriales</taxon>
        <taxon>Oscillospiraceae</taxon>
        <taxon>Oscillospiraceae incertae sedis</taxon>
        <taxon>Candidatus Scatavimonas</taxon>
    </lineage>
</organism>
<dbReference type="InterPro" id="IPR004518">
    <property type="entry name" value="MazG-like_dom"/>
</dbReference>
<comment type="caution">
    <text evidence="2">The sequence shown here is derived from an EMBL/GenBank/DDBJ whole genome shotgun (WGS) entry which is preliminary data.</text>
</comment>
<dbReference type="FunFam" id="1.10.287.1080:FF:000001">
    <property type="entry name" value="Nucleoside triphosphate pyrophosphohydrolase"/>
    <property type="match status" value="1"/>
</dbReference>
<dbReference type="Gene3D" id="1.10.287.1080">
    <property type="entry name" value="MazG-like"/>
    <property type="match status" value="2"/>
</dbReference>
<dbReference type="GO" id="GO:0046052">
    <property type="term" value="P:UTP catabolic process"/>
    <property type="evidence" value="ECO:0007669"/>
    <property type="project" value="TreeGrafter"/>
</dbReference>